<dbReference type="InterPro" id="IPR035093">
    <property type="entry name" value="RelE/ParE_toxin_dom_sf"/>
</dbReference>
<dbReference type="Gene3D" id="3.30.2310.20">
    <property type="entry name" value="RelE-like"/>
    <property type="match status" value="1"/>
</dbReference>
<dbReference type="RefSeq" id="WP_213161356.1">
    <property type="nucleotide sequence ID" value="NZ_CP058214.1"/>
</dbReference>
<dbReference type="Pfam" id="PF05016">
    <property type="entry name" value="ParE_toxin"/>
    <property type="match status" value="1"/>
</dbReference>
<reference evidence="2 3" key="1">
    <citation type="submission" date="2020-06" db="EMBL/GenBank/DDBJ databases">
        <title>Genome sequence of 2 isolates from Red Sea Mangroves.</title>
        <authorList>
            <person name="Sefrji F."/>
            <person name="Michoud G."/>
            <person name="Merlino G."/>
            <person name="Daffonchio D."/>
        </authorList>
    </citation>
    <scope>NUCLEOTIDE SEQUENCE [LARGE SCALE GENOMIC DNA]</scope>
    <source>
        <strain evidence="2 3">R1DC25</strain>
    </source>
</reference>
<name>A0A7S8HD03_9HYPH</name>
<dbReference type="AlphaFoldDB" id="A0A7S8HD03"/>
<dbReference type="EMBL" id="CP058214">
    <property type="protein sequence ID" value="QPC43994.1"/>
    <property type="molecule type" value="Genomic_DNA"/>
</dbReference>
<proteinExistence type="predicted"/>
<dbReference type="Proteomes" id="UP000593594">
    <property type="component" value="Chromosome"/>
</dbReference>
<keyword evidence="3" id="KW-1185">Reference proteome</keyword>
<gene>
    <name evidence="2" type="ORF">HW532_15630</name>
</gene>
<evidence type="ECO:0000313" key="2">
    <source>
        <dbReference type="EMBL" id="QPC43994.1"/>
    </source>
</evidence>
<accession>A0A7S8HD03</accession>
<dbReference type="InterPro" id="IPR007712">
    <property type="entry name" value="RelE/ParE_toxin"/>
</dbReference>
<dbReference type="InterPro" id="IPR052747">
    <property type="entry name" value="TA_system_RelE_toxin"/>
</dbReference>
<dbReference type="PANTHER" id="PTHR38813">
    <property type="match status" value="1"/>
</dbReference>
<evidence type="ECO:0000256" key="1">
    <source>
        <dbReference type="ARBA" id="ARBA00022649"/>
    </source>
</evidence>
<dbReference type="PANTHER" id="PTHR38813:SF1">
    <property type="entry name" value="TOXIN RELE1-RELATED"/>
    <property type="match status" value="1"/>
</dbReference>
<sequence>MMKITYSKDAVRYLNRMPANRKRQIIAKMDQYAADPAALANNVKPLKGGLGYRLRVGNYRVIFTVSEDTVRVLEVGPRGSIYED</sequence>
<organism evidence="2 3">
    <name type="scientific">Kaustia mangrovi</name>
    <dbReference type="NCBI Taxonomy" id="2593653"/>
    <lineage>
        <taxon>Bacteria</taxon>
        <taxon>Pseudomonadati</taxon>
        <taxon>Pseudomonadota</taxon>
        <taxon>Alphaproteobacteria</taxon>
        <taxon>Hyphomicrobiales</taxon>
        <taxon>Parvibaculaceae</taxon>
        <taxon>Kaustia</taxon>
    </lineage>
</organism>
<dbReference type="SUPFAM" id="SSF143011">
    <property type="entry name" value="RelE-like"/>
    <property type="match status" value="1"/>
</dbReference>
<keyword evidence="1" id="KW-1277">Toxin-antitoxin system</keyword>
<evidence type="ECO:0000313" key="3">
    <source>
        <dbReference type="Proteomes" id="UP000593594"/>
    </source>
</evidence>
<protein>
    <submittedName>
        <fullName evidence="2">Type II toxin-antitoxin system RelE/ParE family toxin</fullName>
    </submittedName>
</protein>
<dbReference type="KEGG" id="kmn:HW532_15630"/>